<dbReference type="Proteomes" id="UP000006383">
    <property type="component" value="Chromosome I"/>
</dbReference>
<gene>
    <name evidence="1" type="ordered locus">BOV_1630</name>
</gene>
<evidence type="ECO:0000313" key="2">
    <source>
        <dbReference type="Proteomes" id="UP000006383"/>
    </source>
</evidence>
<dbReference type="KEGG" id="bov:BOV_1630"/>
<evidence type="ECO:0000313" key="1">
    <source>
        <dbReference type="EMBL" id="ABQ61030.1"/>
    </source>
</evidence>
<organism evidence="1 2">
    <name type="scientific">Brucella ovis (strain ATCC 25840 / 63/290 / NCTC 10512)</name>
    <dbReference type="NCBI Taxonomy" id="444178"/>
    <lineage>
        <taxon>Bacteria</taxon>
        <taxon>Pseudomonadati</taxon>
        <taxon>Pseudomonadota</taxon>
        <taxon>Alphaproteobacteria</taxon>
        <taxon>Hyphomicrobiales</taxon>
        <taxon>Brucellaceae</taxon>
        <taxon>Brucella/Ochrobactrum group</taxon>
        <taxon>Brucella</taxon>
    </lineage>
</organism>
<keyword evidence="2" id="KW-1185">Reference proteome</keyword>
<accession>A0A0H3ANT5</accession>
<dbReference type="HOGENOM" id="CLU_3325368_0_0_5"/>
<dbReference type="RefSeq" id="WP_006643052.1">
    <property type="nucleotide sequence ID" value="NC_009505.1"/>
</dbReference>
<dbReference type="GeneID" id="93015022"/>
<proteinExistence type="predicted"/>
<dbReference type="AlphaFoldDB" id="A0A0H3ANT5"/>
<reference evidence="2" key="1">
    <citation type="journal article" date="2009" name="PLoS ONE">
        <title>Genome degradation in Brucella ovis corresponds with narrowing of its host range and tissue tropism.</title>
        <authorList>
            <person name="Tsolis R.M."/>
            <person name="Seshadri R."/>
            <person name="Santos R.L."/>
            <person name="Sangari F.J."/>
            <person name="Lobo J.M."/>
            <person name="de Jong M.F."/>
            <person name="Ren Q."/>
            <person name="Myers G."/>
            <person name="Brinkac L.M."/>
            <person name="Nelson W.C."/>
            <person name="Deboy R.T."/>
            <person name="Angiuoli S."/>
            <person name="Khouri H."/>
            <person name="Dimitrov G."/>
            <person name="Robinson J.R."/>
            <person name="Mulligan S."/>
            <person name="Walker R.L."/>
            <person name="Elzer P.E."/>
            <person name="Hassan K.A."/>
            <person name="Paulsen I.T."/>
        </authorList>
    </citation>
    <scope>NUCLEOTIDE SEQUENCE [LARGE SCALE GENOMIC DNA]</scope>
    <source>
        <strain evidence="2">ATCC 25840 / 63/290 / NCTC 10512</strain>
    </source>
</reference>
<sequence length="42" mass="4519">MHERHGRVGTVMARIFPFQYLAIAFPGAFPGAKPVSTFAGNA</sequence>
<protein>
    <submittedName>
        <fullName evidence="1">Uncharacterized protein</fullName>
    </submittedName>
</protein>
<dbReference type="EMBL" id="CP000708">
    <property type="protein sequence ID" value="ABQ61030.1"/>
    <property type="molecule type" value="Genomic_DNA"/>
</dbReference>
<name>A0A0H3ANT5_BRUO2</name>